<dbReference type="CDD" id="cd00130">
    <property type="entry name" value="PAS"/>
    <property type="match status" value="1"/>
</dbReference>
<evidence type="ECO:0000259" key="9">
    <source>
        <dbReference type="PROSITE" id="PS50110"/>
    </source>
</evidence>
<dbReference type="InterPro" id="IPR005467">
    <property type="entry name" value="His_kinase_dom"/>
</dbReference>
<dbReference type="SMART" id="SM00065">
    <property type="entry name" value="GAF"/>
    <property type="match status" value="1"/>
</dbReference>
<gene>
    <name evidence="12" type="ORF">SE37_10630</name>
</gene>
<dbReference type="SMART" id="SM00387">
    <property type="entry name" value="HATPase_c"/>
    <property type="match status" value="1"/>
</dbReference>
<evidence type="ECO:0000256" key="3">
    <source>
        <dbReference type="ARBA" id="ARBA00022553"/>
    </source>
</evidence>
<keyword evidence="3 6" id="KW-0597">Phosphoprotein</keyword>
<evidence type="ECO:0000256" key="7">
    <source>
        <dbReference type="SAM" id="Phobius"/>
    </source>
</evidence>
<dbReference type="InterPro" id="IPR036097">
    <property type="entry name" value="HisK_dim/P_sf"/>
</dbReference>
<organism evidence="12 13">
    <name type="scientific">Geobacter soli</name>
    <dbReference type="NCBI Taxonomy" id="1510391"/>
    <lineage>
        <taxon>Bacteria</taxon>
        <taxon>Pseudomonadati</taxon>
        <taxon>Thermodesulfobacteriota</taxon>
        <taxon>Desulfuromonadia</taxon>
        <taxon>Geobacterales</taxon>
        <taxon>Geobacteraceae</taxon>
        <taxon>Geobacter</taxon>
    </lineage>
</organism>
<comment type="caution">
    <text evidence="12">The sequence shown here is derived from an EMBL/GenBank/DDBJ whole genome shotgun (WGS) entry which is preliminary data.</text>
</comment>
<keyword evidence="5 12" id="KW-0418">Kinase</keyword>
<dbReference type="Pfam" id="PF02518">
    <property type="entry name" value="HATPase_c"/>
    <property type="match status" value="1"/>
</dbReference>
<comment type="catalytic activity">
    <reaction evidence="1">
        <text>ATP + protein L-histidine = ADP + protein N-phospho-L-histidine.</text>
        <dbReference type="EC" id="2.7.13.3"/>
    </reaction>
</comment>
<dbReference type="InterPro" id="IPR003594">
    <property type="entry name" value="HATPase_dom"/>
</dbReference>
<protein>
    <recommendedName>
        <fullName evidence="2">histidine kinase</fullName>
        <ecNumber evidence="2">2.7.13.3</ecNumber>
    </recommendedName>
</protein>
<keyword evidence="4" id="KW-0808">Transferase</keyword>
<dbReference type="InterPro" id="IPR000700">
    <property type="entry name" value="PAS-assoc_C"/>
</dbReference>
<dbReference type="Pfam" id="PF00072">
    <property type="entry name" value="Response_reg"/>
    <property type="match status" value="1"/>
</dbReference>
<feature type="domain" description="PAC" evidence="11">
    <location>
        <begin position="322"/>
        <end position="374"/>
    </location>
</feature>
<feature type="transmembrane region" description="Helical" evidence="7">
    <location>
        <begin position="12"/>
        <end position="34"/>
    </location>
</feature>
<dbReference type="GO" id="GO:0000155">
    <property type="term" value="F:phosphorelay sensor kinase activity"/>
    <property type="evidence" value="ECO:0007669"/>
    <property type="project" value="InterPro"/>
</dbReference>
<dbReference type="Pfam" id="PF00512">
    <property type="entry name" value="HisKA"/>
    <property type="match status" value="1"/>
</dbReference>
<evidence type="ECO:0000313" key="13">
    <source>
        <dbReference type="Proteomes" id="UP000031433"/>
    </source>
</evidence>
<dbReference type="Pfam" id="PF13185">
    <property type="entry name" value="GAF_2"/>
    <property type="match status" value="1"/>
</dbReference>
<dbReference type="PRINTS" id="PR00344">
    <property type="entry name" value="BCTRLSENSOR"/>
</dbReference>
<dbReference type="InterPro" id="IPR029016">
    <property type="entry name" value="GAF-like_dom_sf"/>
</dbReference>
<feature type="transmembrane region" description="Helical" evidence="7">
    <location>
        <begin position="40"/>
        <end position="63"/>
    </location>
</feature>
<dbReference type="SMART" id="SM00388">
    <property type="entry name" value="HisKA"/>
    <property type="match status" value="1"/>
</dbReference>
<feature type="modified residue" description="4-aspartylphosphate" evidence="6">
    <location>
        <position position="682"/>
    </location>
</feature>
<dbReference type="EC" id="2.7.13.3" evidence="2"/>
<dbReference type="InterPro" id="IPR035965">
    <property type="entry name" value="PAS-like_dom_sf"/>
</dbReference>
<evidence type="ECO:0000256" key="2">
    <source>
        <dbReference type="ARBA" id="ARBA00012438"/>
    </source>
</evidence>
<proteinExistence type="predicted"/>
<dbReference type="Gene3D" id="3.40.50.2300">
    <property type="match status" value="1"/>
</dbReference>
<dbReference type="InterPro" id="IPR001789">
    <property type="entry name" value="Sig_transdc_resp-reg_receiver"/>
</dbReference>
<dbReference type="SUPFAM" id="SSF55874">
    <property type="entry name" value="ATPase domain of HSP90 chaperone/DNA topoisomerase II/histidine kinase"/>
    <property type="match status" value="1"/>
</dbReference>
<dbReference type="CDD" id="cd17546">
    <property type="entry name" value="REC_hyHK_CKI1_RcsC-like"/>
    <property type="match status" value="1"/>
</dbReference>
<keyword evidence="7" id="KW-0812">Transmembrane</keyword>
<dbReference type="SMART" id="SM00448">
    <property type="entry name" value="REC"/>
    <property type="match status" value="1"/>
</dbReference>
<accession>A0A0C1TTT5</accession>
<name>A0A0C1TTT5_9BACT</name>
<evidence type="ECO:0000256" key="4">
    <source>
        <dbReference type="ARBA" id="ARBA00022679"/>
    </source>
</evidence>
<feature type="domain" description="Histidine kinase" evidence="8">
    <location>
        <begin position="387"/>
        <end position="611"/>
    </location>
</feature>
<keyword evidence="7" id="KW-0472">Membrane</keyword>
<dbReference type="SUPFAM" id="SSF52172">
    <property type="entry name" value="CheY-like"/>
    <property type="match status" value="1"/>
</dbReference>
<dbReference type="InterPro" id="IPR036890">
    <property type="entry name" value="HATPase_C_sf"/>
</dbReference>
<feature type="domain" description="Response regulatory" evidence="9">
    <location>
        <begin position="631"/>
        <end position="750"/>
    </location>
</feature>
<dbReference type="SMART" id="SM00091">
    <property type="entry name" value="PAS"/>
    <property type="match status" value="1"/>
</dbReference>
<dbReference type="PANTHER" id="PTHR43065">
    <property type="entry name" value="SENSOR HISTIDINE KINASE"/>
    <property type="match status" value="1"/>
</dbReference>
<feature type="domain" description="PAS" evidence="10">
    <location>
        <begin position="249"/>
        <end position="293"/>
    </location>
</feature>
<dbReference type="InterPro" id="IPR003018">
    <property type="entry name" value="GAF"/>
</dbReference>
<dbReference type="AlphaFoldDB" id="A0A0C1TTT5"/>
<dbReference type="Gene3D" id="3.30.450.40">
    <property type="match status" value="1"/>
</dbReference>
<keyword evidence="13" id="KW-1185">Reference proteome</keyword>
<evidence type="ECO:0000259" key="10">
    <source>
        <dbReference type="PROSITE" id="PS50112"/>
    </source>
</evidence>
<evidence type="ECO:0000259" key="8">
    <source>
        <dbReference type="PROSITE" id="PS50109"/>
    </source>
</evidence>
<dbReference type="PROSITE" id="PS50110">
    <property type="entry name" value="RESPONSE_REGULATORY"/>
    <property type="match status" value="1"/>
</dbReference>
<dbReference type="InterPro" id="IPR011006">
    <property type="entry name" value="CheY-like_superfamily"/>
</dbReference>
<dbReference type="SUPFAM" id="SSF47384">
    <property type="entry name" value="Homodimeric domain of signal transducing histidine kinase"/>
    <property type="match status" value="1"/>
</dbReference>
<dbReference type="InterPro" id="IPR000014">
    <property type="entry name" value="PAS"/>
</dbReference>
<dbReference type="CDD" id="cd00082">
    <property type="entry name" value="HisKA"/>
    <property type="match status" value="1"/>
</dbReference>
<evidence type="ECO:0000313" key="12">
    <source>
        <dbReference type="EMBL" id="KIE44199.1"/>
    </source>
</evidence>
<dbReference type="NCBIfam" id="TIGR00229">
    <property type="entry name" value="sensory_box"/>
    <property type="match status" value="1"/>
</dbReference>
<dbReference type="PROSITE" id="PS50113">
    <property type="entry name" value="PAC"/>
    <property type="match status" value="1"/>
</dbReference>
<dbReference type="Pfam" id="PF13426">
    <property type="entry name" value="PAS_9"/>
    <property type="match status" value="1"/>
</dbReference>
<dbReference type="PROSITE" id="PS50112">
    <property type="entry name" value="PAS"/>
    <property type="match status" value="1"/>
</dbReference>
<sequence length="754" mass="81954">MFKSRQTPLSIALVYALAGGAWLLGTNALTATLFKGQPLVIWLTVLNGVLLIGVSAVLLFLLIRRREATITRSQESLRRTNRALATLSECDQALLHAADEQGFIRDVCRIAVEHGGYRQAWAWFAEADGVASMRPVACWENKAADMKSHLDSDMGQGVAREALSTGCHVIRNITTRLGAGELFRRIACSVISLPLSDDEGVFGALVIYADGADAFAPEEADLLRKLAGNLAHGITTLRVQAEKCQLEKQHAILAAVIDQFMQGVILFAPDGLISYVNQAFERISGTDHADIINTRIHSYGKSLLGSPFIQALNDVVAQSKPRTGRYVIVRDDDSNLDVEVILSPVREASGAVASYVAIVRDMTPEMHLESQLRHAQKMEAVGTLAGGIAHDFNNILGAIIISTELALDDAKEGASNPELLEIVLNAAERGRNLVTQILAFSRQGEQKRQTVRMAPIVKECLKLLRASLPTTIDIRPTIRCEDAMASIDPTQIHQVIVNLCTNAAHAMHGKVGTLEVVLTDVTLHEDEAGTHPDLHAGPYVELSVKDTGHGMGSEVLERIFDPFFTTKEQGRGTGLGLPVVYGIVKDHGGGIVVESEPDRGTTVRVLIPRAEQVEEQPDAAPDGIPAGGNERILYVDDEEDLVATTGEMLRRLGYEVVATTGSVEALKLFTAHPGQFDLIITDQTMPLLTGTELTRGIRRLRPEVPVLLCSGFIDQDERTILQEARAAGIAEVLRKPVDRDEMARAIRRALDRSV</sequence>
<dbReference type="InterPro" id="IPR003661">
    <property type="entry name" value="HisK_dim/P_dom"/>
</dbReference>
<dbReference type="EMBL" id="JXBL01000001">
    <property type="protein sequence ID" value="KIE44199.1"/>
    <property type="molecule type" value="Genomic_DNA"/>
</dbReference>
<dbReference type="Proteomes" id="UP000031433">
    <property type="component" value="Unassembled WGS sequence"/>
</dbReference>
<evidence type="ECO:0000256" key="6">
    <source>
        <dbReference type="PROSITE-ProRule" id="PRU00169"/>
    </source>
</evidence>
<reference evidence="12 13" key="1">
    <citation type="submission" date="2015-01" db="EMBL/GenBank/DDBJ databases">
        <title>Genome sequence of the anaerobic bacterium Geobacter soli GSS01, a dissimilatory Fe(III) reducer from soil.</title>
        <authorList>
            <person name="Yang G."/>
            <person name="Zhou S."/>
        </authorList>
    </citation>
    <scope>NUCLEOTIDE SEQUENCE [LARGE SCALE GENOMIC DNA]</scope>
    <source>
        <strain evidence="12 13">GSS01</strain>
    </source>
</reference>
<evidence type="ECO:0000256" key="5">
    <source>
        <dbReference type="ARBA" id="ARBA00022777"/>
    </source>
</evidence>
<dbReference type="PANTHER" id="PTHR43065:SF42">
    <property type="entry name" value="TWO-COMPONENT SENSOR PPRA"/>
    <property type="match status" value="1"/>
</dbReference>
<dbReference type="Gene3D" id="1.10.287.130">
    <property type="match status" value="1"/>
</dbReference>
<dbReference type="PROSITE" id="PS50109">
    <property type="entry name" value="HIS_KIN"/>
    <property type="match status" value="1"/>
</dbReference>
<evidence type="ECO:0000259" key="11">
    <source>
        <dbReference type="PROSITE" id="PS50113"/>
    </source>
</evidence>
<dbReference type="Gene3D" id="3.30.565.10">
    <property type="entry name" value="Histidine kinase-like ATPase, C-terminal domain"/>
    <property type="match status" value="1"/>
</dbReference>
<dbReference type="SUPFAM" id="SSF55785">
    <property type="entry name" value="PYP-like sensor domain (PAS domain)"/>
    <property type="match status" value="1"/>
</dbReference>
<evidence type="ECO:0000256" key="1">
    <source>
        <dbReference type="ARBA" id="ARBA00000085"/>
    </source>
</evidence>
<keyword evidence="7" id="KW-1133">Transmembrane helix</keyword>
<dbReference type="InterPro" id="IPR004358">
    <property type="entry name" value="Sig_transdc_His_kin-like_C"/>
</dbReference>
<dbReference type="SUPFAM" id="SSF55781">
    <property type="entry name" value="GAF domain-like"/>
    <property type="match status" value="1"/>
</dbReference>
<dbReference type="Gene3D" id="3.30.450.20">
    <property type="entry name" value="PAS domain"/>
    <property type="match status" value="1"/>
</dbReference>